<dbReference type="AlphaFoldDB" id="A0A9Q3W403"/>
<dbReference type="GO" id="GO:0016787">
    <property type="term" value="F:hydrolase activity"/>
    <property type="evidence" value="ECO:0007669"/>
    <property type="project" value="InterPro"/>
</dbReference>
<dbReference type="RefSeq" id="WP_233926023.1">
    <property type="nucleotide sequence ID" value="NZ_JAJVKT010000021.1"/>
</dbReference>
<organism evidence="2 3">
    <name type="scientific">Alloalcanivorax xenomutans</name>
    <dbReference type="NCBI Taxonomy" id="1094342"/>
    <lineage>
        <taxon>Bacteria</taxon>
        <taxon>Pseudomonadati</taxon>
        <taxon>Pseudomonadota</taxon>
        <taxon>Gammaproteobacteria</taxon>
        <taxon>Oceanospirillales</taxon>
        <taxon>Alcanivoracaceae</taxon>
        <taxon>Alloalcanivorax</taxon>
    </lineage>
</organism>
<dbReference type="Gene3D" id="3.60.21.10">
    <property type="match status" value="1"/>
</dbReference>
<comment type="caution">
    <text evidence="2">The sequence shown here is derived from an EMBL/GenBank/DDBJ whole genome shotgun (WGS) entry which is preliminary data.</text>
</comment>
<dbReference type="Pfam" id="PF00149">
    <property type="entry name" value="Metallophos"/>
    <property type="match status" value="1"/>
</dbReference>
<dbReference type="PANTHER" id="PTHR37844">
    <property type="entry name" value="SER/THR PROTEIN PHOSPHATASE SUPERFAMILY (AFU_ORTHOLOGUE AFUA_1G14840)"/>
    <property type="match status" value="1"/>
</dbReference>
<reference evidence="2" key="1">
    <citation type="submission" date="2022-01" db="EMBL/GenBank/DDBJ databases">
        <authorList>
            <person name="Karlyshev A.V."/>
            <person name="Jaspars M."/>
        </authorList>
    </citation>
    <scope>NUCLEOTIDE SEQUENCE</scope>
    <source>
        <strain evidence="2">AGSA3-2</strain>
    </source>
</reference>
<name>A0A9Q3W403_9GAMM</name>
<gene>
    <name evidence="2" type="ORF">LZG35_16220</name>
</gene>
<protein>
    <submittedName>
        <fullName evidence="2">Metallophosphoesterase</fullName>
    </submittedName>
</protein>
<evidence type="ECO:0000313" key="2">
    <source>
        <dbReference type="EMBL" id="MCE7510185.1"/>
    </source>
</evidence>
<feature type="domain" description="Calcineurin-like phosphoesterase" evidence="1">
    <location>
        <begin position="6"/>
        <end position="221"/>
    </location>
</feature>
<dbReference type="PANTHER" id="PTHR37844:SF2">
    <property type="entry name" value="SER_THR PROTEIN PHOSPHATASE SUPERFAMILY (AFU_ORTHOLOGUE AFUA_1G14840)"/>
    <property type="match status" value="1"/>
</dbReference>
<dbReference type="EMBL" id="JAJVKT010000021">
    <property type="protein sequence ID" value="MCE7510185.1"/>
    <property type="molecule type" value="Genomic_DNA"/>
</dbReference>
<evidence type="ECO:0000259" key="1">
    <source>
        <dbReference type="Pfam" id="PF00149"/>
    </source>
</evidence>
<evidence type="ECO:0000313" key="3">
    <source>
        <dbReference type="Proteomes" id="UP001107961"/>
    </source>
</evidence>
<dbReference type="Proteomes" id="UP001107961">
    <property type="component" value="Unassembled WGS sequence"/>
</dbReference>
<keyword evidence="3" id="KW-1185">Reference proteome</keyword>
<dbReference type="SUPFAM" id="SSF56300">
    <property type="entry name" value="Metallo-dependent phosphatases"/>
    <property type="match status" value="1"/>
</dbReference>
<sequence>MIIHPLSDLHNELYRRAEPPVAIPDIPETDADLIVLAGDIDTGDRGVQWAVEQSEKHDKPVLYVPGNHEYYRHDIQDNLAAMRQRAEGTRVQVLDRDQTVIGGVRFLGCTLWTDYLAYDGESRDEPMALAAQRMPDHQLITIEGVPFLPEHALALHQAAIEWLDRRIAEPFDGPTVVISHHGPAGVCCHPVFSPGPLDGAFFSRLEDRIGLVDLWIHGHTHLSLDLPVGEGLLISNQSGYRGETSGFDWNKTVNVPA</sequence>
<dbReference type="InterPro" id="IPR004843">
    <property type="entry name" value="Calcineurin-like_PHP"/>
</dbReference>
<dbReference type="InterPro" id="IPR029052">
    <property type="entry name" value="Metallo-depent_PP-like"/>
</dbReference>
<accession>A0A9Q3W403</accession>
<proteinExistence type="predicted"/>